<dbReference type="Proteomes" id="UP001347796">
    <property type="component" value="Unassembled WGS sequence"/>
</dbReference>
<dbReference type="PROSITE" id="PS50143">
    <property type="entry name" value="BIR_REPEAT_2"/>
    <property type="match status" value="1"/>
</dbReference>
<feature type="domain" description="RING-type" evidence="7">
    <location>
        <begin position="400"/>
        <end position="435"/>
    </location>
</feature>
<dbReference type="Gene3D" id="3.30.40.10">
    <property type="entry name" value="Zinc/RING finger domain, C3HC4 (zinc finger)"/>
    <property type="match status" value="1"/>
</dbReference>
<gene>
    <name evidence="8" type="ORF">SNE40_020155</name>
</gene>
<protein>
    <recommendedName>
        <fullName evidence="7">RING-type domain-containing protein</fullName>
    </recommendedName>
</protein>
<dbReference type="PANTHER" id="PTHR10044">
    <property type="entry name" value="INHIBITOR OF APOPTOSIS"/>
    <property type="match status" value="1"/>
</dbReference>
<dbReference type="EMBL" id="JAZGQO010000015">
    <property type="protein sequence ID" value="KAK6169025.1"/>
    <property type="molecule type" value="Genomic_DNA"/>
</dbReference>
<name>A0AAN8J4K8_PATCE</name>
<dbReference type="InterPro" id="IPR001370">
    <property type="entry name" value="BIR_rpt"/>
</dbReference>
<dbReference type="PROSITE" id="PS50089">
    <property type="entry name" value="ZF_RING_2"/>
    <property type="match status" value="1"/>
</dbReference>
<comment type="caution">
    <text evidence="8">The sequence shown here is derived from an EMBL/GenBank/DDBJ whole genome shotgun (WGS) entry which is preliminary data.</text>
</comment>
<keyword evidence="3 5" id="KW-0863">Zinc-finger</keyword>
<dbReference type="SUPFAM" id="SSF57924">
    <property type="entry name" value="Inhibitor of apoptosis (IAP) repeat"/>
    <property type="match status" value="2"/>
</dbReference>
<evidence type="ECO:0000256" key="3">
    <source>
        <dbReference type="ARBA" id="ARBA00022771"/>
    </source>
</evidence>
<proteinExistence type="inferred from homology"/>
<dbReference type="InterPro" id="IPR050784">
    <property type="entry name" value="IAP"/>
</dbReference>
<dbReference type="Gene3D" id="1.10.1170.10">
    <property type="entry name" value="Inhibitor Of Apoptosis Protein (2mihbC-IAP-1), Chain A"/>
    <property type="match status" value="2"/>
</dbReference>
<dbReference type="Pfam" id="PF13920">
    <property type="entry name" value="zf-C3HC4_3"/>
    <property type="match status" value="1"/>
</dbReference>
<dbReference type="AlphaFoldDB" id="A0AAN8J4K8"/>
<keyword evidence="4" id="KW-0862">Zinc</keyword>
<dbReference type="FunFam" id="1.10.1170.10:FF:000002">
    <property type="entry name" value="Baculoviral IAP repeat containing 7"/>
    <property type="match status" value="1"/>
</dbReference>
<keyword evidence="9" id="KW-1185">Reference proteome</keyword>
<evidence type="ECO:0000259" key="7">
    <source>
        <dbReference type="PROSITE" id="PS50089"/>
    </source>
</evidence>
<dbReference type="Pfam" id="PF00653">
    <property type="entry name" value="BIR"/>
    <property type="match status" value="1"/>
</dbReference>
<keyword evidence="2" id="KW-0479">Metal-binding</keyword>
<feature type="compositionally biased region" description="Low complexity" evidence="6">
    <location>
        <begin position="190"/>
        <end position="200"/>
    </location>
</feature>
<dbReference type="InterPro" id="IPR001841">
    <property type="entry name" value="Znf_RING"/>
</dbReference>
<comment type="similarity">
    <text evidence="1">Belongs to the IAP family.</text>
</comment>
<dbReference type="SMART" id="SM00238">
    <property type="entry name" value="BIR"/>
    <property type="match status" value="1"/>
</dbReference>
<dbReference type="GO" id="GO:0051726">
    <property type="term" value="P:regulation of cell cycle"/>
    <property type="evidence" value="ECO:0007669"/>
    <property type="project" value="TreeGrafter"/>
</dbReference>
<feature type="region of interest" description="Disordered" evidence="6">
    <location>
        <begin position="185"/>
        <end position="263"/>
    </location>
</feature>
<dbReference type="CDD" id="cd00022">
    <property type="entry name" value="BIR"/>
    <property type="match status" value="1"/>
</dbReference>
<sequence>MTTQINRSREIRKHFASMISELNRLGSFFILINQPDFNYNIRYGPLRLAKQGIFYHEEYNILICYFCEKETDVDELKSNSIIIILHNSTCSFKDGTRDNSTTNNIPIQHPDDERCQLISNELHERFCVNDDNRSMSIFQENIGQTSRDDLLGTTLPNYFNSVNDDHFGLVSTNFTDLTSTMRIDIPESQPLPNNLSTPSNSVPPPSLSFPVPSNQTVGQPNTPFRFPTRDSNSHHRRHPQENTDSGLKTDGVVPGRPNSKDTNFRKAFNTTMMANYQNRLDTFKNWPHHSIPSPDMSKAGFYMTGREDSVKCFTCGIILKDWDPTDDPFTEHQKFSPKCSYITENYSKSKSEHISKKKHELETLYPSTTGTNTLPSSILTSTEAESLREENEKMKNETTCRICFDNPAEILTLPCAHISCCVTCAAPLKKCPICRRPIQGTVKIFLS</sequence>
<evidence type="ECO:0000256" key="6">
    <source>
        <dbReference type="SAM" id="MobiDB-lite"/>
    </source>
</evidence>
<evidence type="ECO:0000256" key="1">
    <source>
        <dbReference type="ARBA" id="ARBA00006672"/>
    </source>
</evidence>
<dbReference type="GO" id="GO:0005737">
    <property type="term" value="C:cytoplasm"/>
    <property type="evidence" value="ECO:0007669"/>
    <property type="project" value="TreeGrafter"/>
</dbReference>
<evidence type="ECO:0000313" key="8">
    <source>
        <dbReference type="EMBL" id="KAK6169025.1"/>
    </source>
</evidence>
<dbReference type="GO" id="GO:0008270">
    <property type="term" value="F:zinc ion binding"/>
    <property type="evidence" value="ECO:0007669"/>
    <property type="project" value="UniProtKB-KW"/>
</dbReference>
<reference evidence="8 9" key="1">
    <citation type="submission" date="2024-01" db="EMBL/GenBank/DDBJ databases">
        <title>The genome of the rayed Mediterranean limpet Patella caerulea (Linnaeus, 1758).</title>
        <authorList>
            <person name="Anh-Thu Weber A."/>
            <person name="Halstead-Nussloch G."/>
        </authorList>
    </citation>
    <scope>NUCLEOTIDE SEQUENCE [LARGE SCALE GENOMIC DNA]</scope>
    <source>
        <strain evidence="8">AATW-2023a</strain>
        <tissue evidence="8">Whole specimen</tissue>
    </source>
</reference>
<dbReference type="GO" id="GO:0005634">
    <property type="term" value="C:nucleus"/>
    <property type="evidence" value="ECO:0007669"/>
    <property type="project" value="TreeGrafter"/>
</dbReference>
<dbReference type="InterPro" id="IPR013083">
    <property type="entry name" value="Znf_RING/FYVE/PHD"/>
</dbReference>
<evidence type="ECO:0000313" key="9">
    <source>
        <dbReference type="Proteomes" id="UP001347796"/>
    </source>
</evidence>
<evidence type="ECO:0000256" key="4">
    <source>
        <dbReference type="ARBA" id="ARBA00022833"/>
    </source>
</evidence>
<evidence type="ECO:0000256" key="2">
    <source>
        <dbReference type="ARBA" id="ARBA00022723"/>
    </source>
</evidence>
<organism evidence="8 9">
    <name type="scientific">Patella caerulea</name>
    <name type="common">Rayed Mediterranean limpet</name>
    <dbReference type="NCBI Taxonomy" id="87958"/>
    <lineage>
        <taxon>Eukaryota</taxon>
        <taxon>Metazoa</taxon>
        <taxon>Spiralia</taxon>
        <taxon>Lophotrochozoa</taxon>
        <taxon>Mollusca</taxon>
        <taxon>Gastropoda</taxon>
        <taxon>Patellogastropoda</taxon>
        <taxon>Patelloidea</taxon>
        <taxon>Patellidae</taxon>
        <taxon>Patella</taxon>
    </lineage>
</organism>
<accession>A0AAN8J4K8</accession>
<evidence type="ECO:0000256" key="5">
    <source>
        <dbReference type="PROSITE-ProRule" id="PRU00175"/>
    </source>
</evidence>